<comment type="caution">
    <text evidence="1">The sequence shown here is derived from an EMBL/GenBank/DDBJ whole genome shotgun (WGS) entry which is preliminary data.</text>
</comment>
<gene>
    <name evidence="1" type="ORF">CK203_015734</name>
</gene>
<dbReference type="AlphaFoldDB" id="A0A438J5D8"/>
<dbReference type="EMBL" id="QGNW01000062">
    <property type="protein sequence ID" value="RVX04168.1"/>
    <property type="molecule type" value="Genomic_DNA"/>
</dbReference>
<evidence type="ECO:0000313" key="2">
    <source>
        <dbReference type="Proteomes" id="UP000288805"/>
    </source>
</evidence>
<sequence>MNASTSIISASESYAGYFTPYQSSQTEILVCQHAESSTDSKLAKSAVVREAGGVGMILIDEVDKDVTIPFVIPAAIVGRGMGVSSCSSSCSIFFKKSQYLNPEILKPDVTAPGLNILAA</sequence>
<evidence type="ECO:0000313" key="1">
    <source>
        <dbReference type="EMBL" id="RVX04168.1"/>
    </source>
</evidence>
<dbReference type="Gene3D" id="3.50.30.30">
    <property type="match status" value="1"/>
</dbReference>
<accession>A0A438J5D8</accession>
<organism evidence="1 2">
    <name type="scientific">Vitis vinifera</name>
    <name type="common">Grape</name>
    <dbReference type="NCBI Taxonomy" id="29760"/>
    <lineage>
        <taxon>Eukaryota</taxon>
        <taxon>Viridiplantae</taxon>
        <taxon>Streptophyta</taxon>
        <taxon>Embryophyta</taxon>
        <taxon>Tracheophyta</taxon>
        <taxon>Spermatophyta</taxon>
        <taxon>Magnoliopsida</taxon>
        <taxon>eudicotyledons</taxon>
        <taxon>Gunneridae</taxon>
        <taxon>Pentapetalae</taxon>
        <taxon>rosids</taxon>
        <taxon>Vitales</taxon>
        <taxon>Vitaceae</taxon>
        <taxon>Viteae</taxon>
        <taxon>Vitis</taxon>
    </lineage>
</organism>
<reference evidence="1 2" key="1">
    <citation type="journal article" date="2018" name="PLoS Genet.">
        <title>Population sequencing reveals clonal diversity and ancestral inbreeding in the grapevine cultivar Chardonnay.</title>
        <authorList>
            <person name="Roach M.J."/>
            <person name="Johnson D.L."/>
            <person name="Bohlmann J."/>
            <person name="van Vuuren H.J."/>
            <person name="Jones S.J."/>
            <person name="Pretorius I.S."/>
            <person name="Schmidt S.A."/>
            <person name="Borneman A.R."/>
        </authorList>
    </citation>
    <scope>NUCLEOTIDE SEQUENCE [LARGE SCALE GENOMIC DNA]</scope>
    <source>
        <strain evidence="2">cv. Chardonnay</strain>
        <tissue evidence="1">Leaf</tissue>
    </source>
</reference>
<name>A0A438J5D8_VITVI</name>
<protein>
    <submittedName>
        <fullName evidence="1">Uncharacterized protein</fullName>
    </submittedName>
</protein>
<proteinExistence type="predicted"/>
<dbReference type="Proteomes" id="UP000288805">
    <property type="component" value="Unassembled WGS sequence"/>
</dbReference>